<keyword evidence="2" id="KW-1185">Reference proteome</keyword>
<evidence type="ECO:0000313" key="2">
    <source>
        <dbReference type="Proteomes" id="UP001164250"/>
    </source>
</evidence>
<gene>
    <name evidence="1" type="ORF">Patl1_24538</name>
</gene>
<proteinExistence type="predicted"/>
<accession>A0ACC0ZXH8</accession>
<sequence length="109" mass="12297">MKENRLFDILDARVLKEGEKEEIMTVANLTKRCLNLNGKKRPTMREVAIELAGNIRALNGALLEQQKYEEIDFVDGEIISHYATSSSSSTGLFSNHVTLDVHPLILDMH</sequence>
<dbReference type="EMBL" id="CM047909">
    <property type="protein sequence ID" value="KAJ0079939.1"/>
    <property type="molecule type" value="Genomic_DNA"/>
</dbReference>
<comment type="caution">
    <text evidence="1">The sequence shown here is derived from an EMBL/GenBank/DDBJ whole genome shotgun (WGS) entry which is preliminary data.</text>
</comment>
<name>A0ACC0ZXH8_9ROSI</name>
<protein>
    <submittedName>
        <fullName evidence="1">Uncharacterized protein</fullName>
    </submittedName>
</protein>
<reference evidence="2" key="1">
    <citation type="journal article" date="2023" name="G3 (Bethesda)">
        <title>Genome assembly and association tests identify interacting loci associated with vigor, precocity, and sex in interspecific pistachio rootstocks.</title>
        <authorList>
            <person name="Palmer W."/>
            <person name="Jacygrad E."/>
            <person name="Sagayaradj S."/>
            <person name="Cavanaugh K."/>
            <person name="Han R."/>
            <person name="Bertier L."/>
            <person name="Beede B."/>
            <person name="Kafkas S."/>
            <person name="Golino D."/>
            <person name="Preece J."/>
            <person name="Michelmore R."/>
        </authorList>
    </citation>
    <scope>NUCLEOTIDE SEQUENCE [LARGE SCALE GENOMIC DNA]</scope>
</reference>
<evidence type="ECO:0000313" key="1">
    <source>
        <dbReference type="EMBL" id="KAJ0079939.1"/>
    </source>
</evidence>
<dbReference type="Proteomes" id="UP001164250">
    <property type="component" value="Chromosome 13"/>
</dbReference>
<organism evidence="1 2">
    <name type="scientific">Pistacia atlantica</name>
    <dbReference type="NCBI Taxonomy" id="434234"/>
    <lineage>
        <taxon>Eukaryota</taxon>
        <taxon>Viridiplantae</taxon>
        <taxon>Streptophyta</taxon>
        <taxon>Embryophyta</taxon>
        <taxon>Tracheophyta</taxon>
        <taxon>Spermatophyta</taxon>
        <taxon>Magnoliopsida</taxon>
        <taxon>eudicotyledons</taxon>
        <taxon>Gunneridae</taxon>
        <taxon>Pentapetalae</taxon>
        <taxon>rosids</taxon>
        <taxon>malvids</taxon>
        <taxon>Sapindales</taxon>
        <taxon>Anacardiaceae</taxon>
        <taxon>Pistacia</taxon>
    </lineage>
</organism>